<evidence type="ECO:0000313" key="2">
    <source>
        <dbReference type="Proteomes" id="UP000035955"/>
    </source>
</evidence>
<reference evidence="1 2" key="1">
    <citation type="submission" date="2015-03" db="EMBL/GenBank/DDBJ databases">
        <title>Genome sequencing of Methylobacterium variabile DSM 16961.</title>
        <authorList>
            <person name="Chaudhry V."/>
            <person name="Patil P.B."/>
        </authorList>
    </citation>
    <scope>NUCLEOTIDE SEQUENCE [LARGE SCALE GENOMIC DNA]</scope>
    <source>
        <strain evidence="1 2">DSM 16961</strain>
    </source>
</reference>
<proteinExistence type="predicted"/>
<dbReference type="Proteomes" id="UP000035955">
    <property type="component" value="Unassembled WGS sequence"/>
</dbReference>
<name>A0A0J6T896_9HYPH</name>
<sequence length="84" mass="9647">MIYRAHLSELDGCYLDVRCACSCETAYRLTRNPPKDRQLGEVASRIVCRRCRQRPATIHLREAYPNGGRASTAFSYQLFPPQLQ</sequence>
<organism evidence="1 2">
    <name type="scientific">Methylobacterium variabile</name>
    <dbReference type="NCBI Taxonomy" id="298794"/>
    <lineage>
        <taxon>Bacteria</taxon>
        <taxon>Pseudomonadati</taxon>
        <taxon>Pseudomonadota</taxon>
        <taxon>Alphaproteobacteria</taxon>
        <taxon>Hyphomicrobiales</taxon>
        <taxon>Methylobacteriaceae</taxon>
        <taxon>Methylobacterium</taxon>
    </lineage>
</organism>
<keyword evidence="2" id="KW-1185">Reference proteome</keyword>
<protein>
    <submittedName>
        <fullName evidence="1">Uncharacterized protein</fullName>
    </submittedName>
</protein>
<comment type="caution">
    <text evidence="1">The sequence shown here is derived from an EMBL/GenBank/DDBJ whole genome shotgun (WGS) entry which is preliminary data.</text>
</comment>
<evidence type="ECO:0000313" key="1">
    <source>
        <dbReference type="EMBL" id="KMO42067.1"/>
    </source>
</evidence>
<dbReference type="AlphaFoldDB" id="A0A0J6T896"/>
<gene>
    <name evidence="1" type="ORF">VQ02_04240</name>
</gene>
<dbReference type="PATRIC" id="fig|298794.3.peg.3928"/>
<accession>A0A0J6T896</accession>
<dbReference type="EMBL" id="LABY01000025">
    <property type="protein sequence ID" value="KMO42067.1"/>
    <property type="molecule type" value="Genomic_DNA"/>
</dbReference>